<evidence type="ECO:0000313" key="15">
    <source>
        <dbReference type="Proteomes" id="UP000011976"/>
    </source>
</evidence>
<feature type="compositionally biased region" description="Basic residues" evidence="12">
    <location>
        <begin position="12"/>
        <end position="22"/>
    </location>
</feature>
<dbReference type="PANTHER" id="PTHR12189:SF2">
    <property type="entry name" value="MRNA CAP GUANINE-N7 METHYLTRANSFERASE"/>
    <property type="match status" value="1"/>
</dbReference>
<accession>M9MFP7</accession>
<evidence type="ECO:0000256" key="9">
    <source>
        <dbReference type="ARBA" id="ARBA00033387"/>
    </source>
</evidence>
<keyword evidence="4" id="KW-0808">Transferase</keyword>
<dbReference type="Pfam" id="PF03291">
    <property type="entry name" value="mRNA_G-N7_MeTrfase"/>
    <property type="match status" value="1"/>
</dbReference>
<keyword evidence="5" id="KW-0949">S-adenosyl-L-methionine</keyword>
<protein>
    <recommendedName>
        <fullName evidence="11">mRNA cap guanine-N(7) methyltransferase</fullName>
        <ecNumber evidence="2">2.1.1.56</ecNumber>
    </recommendedName>
    <alternativeName>
        <fullName evidence="8">mRNA (guanine-N(7))-methyltransferase</fullName>
    </alternativeName>
    <alternativeName>
        <fullName evidence="9">mRNA cap methyltransferase</fullName>
    </alternativeName>
</protein>
<evidence type="ECO:0000256" key="7">
    <source>
        <dbReference type="ARBA" id="ARBA00023042"/>
    </source>
</evidence>
<dbReference type="InterPro" id="IPR039753">
    <property type="entry name" value="RG7MT1"/>
</dbReference>
<proteinExistence type="predicted"/>
<keyword evidence="7" id="KW-0507">mRNA processing</keyword>
<keyword evidence="7" id="KW-0506">mRNA capping</keyword>
<dbReference type="GO" id="GO:0005634">
    <property type="term" value="C:nucleus"/>
    <property type="evidence" value="ECO:0007669"/>
    <property type="project" value="TreeGrafter"/>
</dbReference>
<dbReference type="GO" id="GO:0003723">
    <property type="term" value="F:RNA binding"/>
    <property type="evidence" value="ECO:0007669"/>
    <property type="project" value="UniProtKB-KW"/>
</dbReference>
<evidence type="ECO:0000256" key="8">
    <source>
        <dbReference type="ARBA" id="ARBA00032772"/>
    </source>
</evidence>
<reference evidence="15" key="1">
    <citation type="journal article" date="2013" name="Genome Announc.">
        <title>Genome sequence of the basidiomycetous yeast Pseudozyma antarctica T-34, a producer of the glycolipid biosurfactants mannosylerythritol lipids.</title>
        <authorList>
            <person name="Morita T."/>
            <person name="Koike H."/>
            <person name="Koyama Y."/>
            <person name="Hagiwara H."/>
            <person name="Ito E."/>
            <person name="Fukuoka T."/>
            <person name="Imura T."/>
            <person name="Machida M."/>
            <person name="Kitamoto D."/>
        </authorList>
    </citation>
    <scope>NUCLEOTIDE SEQUENCE [LARGE SCALE GENOMIC DNA]</scope>
    <source>
        <strain evidence="15">T-34</strain>
    </source>
</reference>
<gene>
    <name evidence="14" type="ORF">PANT_21d00003</name>
</gene>
<evidence type="ECO:0000256" key="10">
    <source>
        <dbReference type="ARBA" id="ARBA00044712"/>
    </source>
</evidence>
<dbReference type="EMBL" id="DF196787">
    <property type="protein sequence ID" value="GAC76383.1"/>
    <property type="molecule type" value="Genomic_DNA"/>
</dbReference>
<dbReference type="OrthoDB" id="2555423at2759"/>
<keyword evidence="3" id="KW-0489">Methyltransferase</keyword>
<dbReference type="SUPFAM" id="SSF53335">
    <property type="entry name" value="S-adenosyl-L-methionine-dependent methyltransferases"/>
    <property type="match status" value="1"/>
</dbReference>
<dbReference type="Gene3D" id="3.40.50.150">
    <property type="entry name" value="Vaccinia Virus protein VP39"/>
    <property type="match status" value="1"/>
</dbReference>
<evidence type="ECO:0000259" key="13">
    <source>
        <dbReference type="Pfam" id="PF03291"/>
    </source>
</evidence>
<comment type="catalytic activity">
    <reaction evidence="10">
        <text>a 5'-end (5'-triphosphoguanosine)-ribonucleoside in mRNA + S-adenosyl-L-methionine = a 5'-end (N(7)-methyl 5'-triphosphoguanosine)-ribonucleoside in mRNA + S-adenosyl-L-homocysteine</text>
        <dbReference type="Rhea" id="RHEA:67008"/>
        <dbReference type="Rhea" id="RHEA-COMP:17166"/>
        <dbReference type="Rhea" id="RHEA-COMP:17167"/>
        <dbReference type="ChEBI" id="CHEBI:57856"/>
        <dbReference type="ChEBI" id="CHEBI:59789"/>
        <dbReference type="ChEBI" id="CHEBI:156461"/>
        <dbReference type="ChEBI" id="CHEBI:167617"/>
        <dbReference type="EC" id="2.1.1.56"/>
    </reaction>
</comment>
<dbReference type="GO" id="GO:0004482">
    <property type="term" value="F:mRNA 5'-cap (guanine-N7-)-methyltransferase activity"/>
    <property type="evidence" value="ECO:0007669"/>
    <property type="project" value="UniProtKB-EC"/>
</dbReference>
<evidence type="ECO:0000256" key="2">
    <source>
        <dbReference type="ARBA" id="ARBA00011926"/>
    </source>
</evidence>
<keyword evidence="6" id="KW-0694">RNA-binding</keyword>
<name>M9MFP7_PSEA3</name>
<feature type="region of interest" description="Disordered" evidence="12">
    <location>
        <begin position="1"/>
        <end position="22"/>
    </location>
</feature>
<dbReference type="PANTHER" id="PTHR12189">
    <property type="entry name" value="MRNA GUANINE-7- METHYLTRANSFERASE"/>
    <property type="match status" value="1"/>
</dbReference>
<dbReference type="AlphaFoldDB" id="M9MFP7"/>
<evidence type="ECO:0000256" key="11">
    <source>
        <dbReference type="ARBA" id="ARBA00049739"/>
    </source>
</evidence>
<comment type="function">
    <text evidence="1">Responsible for methylating the 5'-cap structure of mRNAs.</text>
</comment>
<evidence type="ECO:0000313" key="14">
    <source>
        <dbReference type="EMBL" id="GAC76383.1"/>
    </source>
</evidence>
<evidence type="ECO:0000256" key="5">
    <source>
        <dbReference type="ARBA" id="ARBA00022691"/>
    </source>
</evidence>
<feature type="domain" description="MRNA cap 0 methyltransferase" evidence="13">
    <location>
        <begin position="121"/>
        <end position="261"/>
    </location>
</feature>
<evidence type="ECO:0000256" key="3">
    <source>
        <dbReference type="ARBA" id="ARBA00022603"/>
    </source>
</evidence>
<organism evidence="14 15">
    <name type="scientific">Pseudozyma antarctica (strain T-34)</name>
    <name type="common">Yeast</name>
    <name type="synonym">Candida antarctica</name>
    <dbReference type="NCBI Taxonomy" id="1151754"/>
    <lineage>
        <taxon>Eukaryota</taxon>
        <taxon>Fungi</taxon>
        <taxon>Dikarya</taxon>
        <taxon>Basidiomycota</taxon>
        <taxon>Ustilaginomycotina</taxon>
        <taxon>Ustilaginomycetes</taxon>
        <taxon>Ustilaginales</taxon>
        <taxon>Ustilaginaceae</taxon>
        <taxon>Moesziomyces</taxon>
    </lineage>
</organism>
<sequence length="296" mass="33510">MTVSSPVQQAYKGKRAFHHQSRPRRQSYPFTCLTNFVKEGLIHDHILLTDLRKRAGQSRGMQITDMGCGRAADFNRFERALPGITYTGIDMSINMLSQSPFRHHPRVTLLLGFHEDIEMPRCDILWSFLGMQNACGTPEKLQRLLCRAWDSLSDGGVFLGAIPNGTKIIRDLGSLSDRSLPFAFERQPRHCEDEQWYNFTLLDAYEQLPEAVVSPTELERLAEQIGFQASLTSFADYVKESSRDPSKRHIYTKILGREQDAEWATHLAKYYVCFALKKPDAATTGRLGASASSQSC</sequence>
<evidence type="ECO:0000256" key="4">
    <source>
        <dbReference type="ARBA" id="ARBA00022679"/>
    </source>
</evidence>
<dbReference type="STRING" id="1151754.M9MFP7"/>
<dbReference type="Proteomes" id="UP000011976">
    <property type="component" value="Unassembled WGS sequence"/>
</dbReference>
<evidence type="ECO:0000256" key="1">
    <source>
        <dbReference type="ARBA" id="ARBA00003378"/>
    </source>
</evidence>
<evidence type="ECO:0000256" key="12">
    <source>
        <dbReference type="SAM" id="MobiDB-lite"/>
    </source>
</evidence>
<dbReference type="InterPro" id="IPR029063">
    <property type="entry name" value="SAM-dependent_MTases_sf"/>
</dbReference>
<dbReference type="InterPro" id="IPR004971">
    <property type="entry name" value="mRNA_G-N7_MeTrfase_dom"/>
</dbReference>
<evidence type="ECO:0000256" key="6">
    <source>
        <dbReference type="ARBA" id="ARBA00022884"/>
    </source>
</evidence>
<dbReference type="EC" id="2.1.1.56" evidence="2"/>